<reference evidence="2 3" key="1">
    <citation type="submission" date="2016-10" db="EMBL/GenBank/DDBJ databases">
        <authorList>
            <person name="de Groot N.N."/>
        </authorList>
    </citation>
    <scope>NUCLEOTIDE SEQUENCE [LARGE SCALE GENOMIC DNA]</scope>
    <source>
        <strain evidence="2 3">LMG 23650</strain>
    </source>
</reference>
<feature type="transmembrane region" description="Helical" evidence="1">
    <location>
        <begin position="12"/>
        <end position="33"/>
    </location>
</feature>
<accession>A0A1I3LK93</accession>
<evidence type="ECO:0000313" key="2">
    <source>
        <dbReference type="EMBL" id="SFI85178.1"/>
    </source>
</evidence>
<dbReference type="STRING" id="420953.SAMN05192543_104464"/>
<proteinExistence type="predicted"/>
<keyword evidence="1" id="KW-0472">Membrane</keyword>
<gene>
    <name evidence="2" type="ORF">SAMN05192543_104464</name>
</gene>
<evidence type="ECO:0000313" key="3">
    <source>
        <dbReference type="Proteomes" id="UP000199548"/>
    </source>
</evidence>
<keyword evidence="1" id="KW-0812">Transmembrane</keyword>
<evidence type="ECO:0000256" key="1">
    <source>
        <dbReference type="SAM" id="Phobius"/>
    </source>
</evidence>
<protein>
    <submittedName>
        <fullName evidence="2">Uncharacterized protein</fullName>
    </submittedName>
</protein>
<organism evidence="2 3">
    <name type="scientific">Paraburkholderia megapolitana</name>
    <dbReference type="NCBI Taxonomy" id="420953"/>
    <lineage>
        <taxon>Bacteria</taxon>
        <taxon>Pseudomonadati</taxon>
        <taxon>Pseudomonadota</taxon>
        <taxon>Betaproteobacteria</taxon>
        <taxon>Burkholderiales</taxon>
        <taxon>Burkholderiaceae</taxon>
        <taxon>Paraburkholderia</taxon>
    </lineage>
</organism>
<keyword evidence="3" id="KW-1185">Reference proteome</keyword>
<keyword evidence="1" id="KW-1133">Transmembrane helix</keyword>
<dbReference type="AlphaFoldDB" id="A0A1I3LK93"/>
<dbReference type="Proteomes" id="UP000199548">
    <property type="component" value="Unassembled WGS sequence"/>
</dbReference>
<name>A0A1I3LK93_9BURK</name>
<dbReference type="EMBL" id="FOQU01000004">
    <property type="protein sequence ID" value="SFI85178.1"/>
    <property type="molecule type" value="Genomic_DNA"/>
</dbReference>
<feature type="transmembrane region" description="Helical" evidence="1">
    <location>
        <begin position="39"/>
        <end position="61"/>
    </location>
</feature>
<dbReference type="OrthoDB" id="9115081at2"/>
<sequence length="83" mass="9417">MHYEMKRKSIYRRFAIGYLGILGMILVALAFSVTQGASWKPVLVGVPVYLTFLVAVTYKLIKELHALKREEGEAEKSLNSDEQ</sequence>